<dbReference type="Proteomes" id="UP000052012">
    <property type="component" value="Unassembled WGS sequence"/>
</dbReference>
<dbReference type="AlphaFoldDB" id="A0A0R2AUS7"/>
<keyword evidence="3" id="KW-1185">Reference proteome</keyword>
<feature type="signal peptide" evidence="1">
    <location>
        <begin position="1"/>
        <end position="29"/>
    </location>
</feature>
<dbReference type="PATRIC" id="fig|1423781.4.peg.711"/>
<dbReference type="EMBL" id="AYYQ01000036">
    <property type="protein sequence ID" value="KRM67542.1"/>
    <property type="molecule type" value="Genomic_DNA"/>
</dbReference>
<evidence type="ECO:0000256" key="1">
    <source>
        <dbReference type="SAM" id="SignalP"/>
    </source>
</evidence>
<feature type="chain" id="PRO_5006415022" evidence="1">
    <location>
        <begin position="30"/>
        <end position="205"/>
    </location>
</feature>
<dbReference type="RefSeq" id="WP_056967006.1">
    <property type="nucleotide sequence ID" value="NZ_AYYQ01000036.1"/>
</dbReference>
<evidence type="ECO:0000313" key="2">
    <source>
        <dbReference type="EMBL" id="KRM67542.1"/>
    </source>
</evidence>
<gene>
    <name evidence="2" type="ORF">FD06_GL000693</name>
</gene>
<comment type="caution">
    <text evidence="2">The sequence shown here is derived from an EMBL/GenBank/DDBJ whole genome shotgun (WGS) entry which is preliminary data.</text>
</comment>
<organism evidence="2 3">
    <name type="scientific">Apilactobacillus ozensis DSM 23829 = JCM 17196</name>
    <dbReference type="NCBI Taxonomy" id="1423781"/>
    <lineage>
        <taxon>Bacteria</taxon>
        <taxon>Bacillati</taxon>
        <taxon>Bacillota</taxon>
        <taxon>Bacilli</taxon>
        <taxon>Lactobacillales</taxon>
        <taxon>Lactobacillaceae</taxon>
        <taxon>Apilactobacillus</taxon>
    </lineage>
</organism>
<accession>A0A0R2AUS7</accession>
<protein>
    <submittedName>
        <fullName evidence="2">Uncharacterized protein</fullName>
    </submittedName>
</protein>
<reference evidence="2 3" key="1">
    <citation type="journal article" date="2015" name="Genome Announc.">
        <title>Expanding the biotechnology potential of lactobacilli through comparative genomics of 213 strains and associated genera.</title>
        <authorList>
            <person name="Sun Z."/>
            <person name="Harris H.M."/>
            <person name="McCann A."/>
            <person name="Guo C."/>
            <person name="Argimon S."/>
            <person name="Zhang W."/>
            <person name="Yang X."/>
            <person name="Jeffery I.B."/>
            <person name="Cooney J.C."/>
            <person name="Kagawa T.F."/>
            <person name="Liu W."/>
            <person name="Song Y."/>
            <person name="Salvetti E."/>
            <person name="Wrobel A."/>
            <person name="Rasinkangas P."/>
            <person name="Parkhill J."/>
            <person name="Rea M.C."/>
            <person name="O'Sullivan O."/>
            <person name="Ritari J."/>
            <person name="Douillard F.P."/>
            <person name="Paul Ross R."/>
            <person name="Yang R."/>
            <person name="Briner A.E."/>
            <person name="Felis G.E."/>
            <person name="de Vos W.M."/>
            <person name="Barrangou R."/>
            <person name="Klaenhammer T.R."/>
            <person name="Caufield P.W."/>
            <person name="Cui Y."/>
            <person name="Zhang H."/>
            <person name="O'Toole P.W."/>
        </authorList>
    </citation>
    <scope>NUCLEOTIDE SEQUENCE [LARGE SCALE GENOMIC DNA]</scope>
    <source>
        <strain evidence="2 3">DSM 23829</strain>
    </source>
</reference>
<keyword evidence="1" id="KW-0732">Signal</keyword>
<evidence type="ECO:0000313" key="3">
    <source>
        <dbReference type="Proteomes" id="UP000052012"/>
    </source>
</evidence>
<proteinExistence type="predicted"/>
<name>A0A0R2AUS7_9LACO</name>
<sequence length="205" mass="23386">MNKLNKIGITVISLLAISPIFSGIQPVQADNTKYEQEKSVVLKKLSNRLSKAGYVYKISSFKKDDIHFKNMKLDNKALKVLRKENPSFKVKNVIENVGATASLHINLVSKDNNYKLSVDYLNGLYNKHVNNKNVKPVVKMEMDMINQQNHLKLDKLGFEKLHKTINNIKSESDHKIALDSYQQLKKYAKDKTQNLPSLLLGQGIY</sequence>